<feature type="region of interest" description="Disordered" evidence="1">
    <location>
        <begin position="73"/>
        <end position="92"/>
    </location>
</feature>
<feature type="region of interest" description="Disordered" evidence="1">
    <location>
        <begin position="1"/>
        <end position="38"/>
    </location>
</feature>
<feature type="region of interest" description="Disordered" evidence="1">
    <location>
        <begin position="254"/>
        <end position="310"/>
    </location>
</feature>
<name>A0A6J7QUT2_9ZZZZ</name>
<protein>
    <submittedName>
        <fullName evidence="2">Unannotated protein</fullName>
    </submittedName>
</protein>
<gene>
    <name evidence="2" type="ORF">UFOPK3992_01691</name>
</gene>
<feature type="region of interest" description="Disordered" evidence="1">
    <location>
        <begin position="156"/>
        <end position="198"/>
    </location>
</feature>
<organism evidence="2">
    <name type="scientific">freshwater metagenome</name>
    <dbReference type="NCBI Taxonomy" id="449393"/>
    <lineage>
        <taxon>unclassified sequences</taxon>
        <taxon>metagenomes</taxon>
        <taxon>ecological metagenomes</taxon>
    </lineage>
</organism>
<feature type="compositionally biased region" description="Basic and acidic residues" evidence="1">
    <location>
        <begin position="259"/>
        <end position="281"/>
    </location>
</feature>
<dbReference type="EMBL" id="CAFBOZ010000284">
    <property type="protein sequence ID" value="CAB5020631.1"/>
    <property type="molecule type" value="Genomic_DNA"/>
</dbReference>
<feature type="compositionally biased region" description="Basic and acidic residues" evidence="1">
    <location>
        <begin position="290"/>
        <end position="303"/>
    </location>
</feature>
<evidence type="ECO:0000256" key="1">
    <source>
        <dbReference type="SAM" id="MobiDB-lite"/>
    </source>
</evidence>
<feature type="compositionally biased region" description="Basic and acidic residues" evidence="1">
    <location>
        <begin position="110"/>
        <end position="122"/>
    </location>
</feature>
<reference evidence="2" key="1">
    <citation type="submission" date="2020-05" db="EMBL/GenBank/DDBJ databases">
        <authorList>
            <person name="Chiriac C."/>
            <person name="Salcher M."/>
            <person name="Ghai R."/>
            <person name="Kavagutti S V."/>
        </authorList>
    </citation>
    <scope>NUCLEOTIDE SEQUENCE</scope>
</reference>
<sequence length="349" mass="38744">MVASHREDSARGGDRDTEKHGDHVEHHHELKPAADEHASVAACIRRCGKAEEWSSRIGANRVKAESVAGNLGIGHEKVEETDDDNRPDDRTGDVTLRVRCLLTKVRRRFESGEQKHAVHDSESDAGPPIGCGRRAERFPHLVVGAHLHDDMQCEQKYGRDSQEREDQLGASRQRHTEEHRRNDQSKQQNGPHLRGQRLEAKLGCKRVVDRAGDQYENACPEEEQAHVVQEAGCRADFGAQAVTDVVVQGAGGVNPLGVLRDDPGDGQHADRRDQHRERRGDAGAVSGDADDSHHQWHEEGHGKDRPHKAHRLRDGINKSELRPLLPTESHTCVACLSAFHLPTSRADCP</sequence>
<proteinExistence type="predicted"/>
<evidence type="ECO:0000313" key="2">
    <source>
        <dbReference type="EMBL" id="CAB5020631.1"/>
    </source>
</evidence>
<accession>A0A6J7QUT2</accession>
<feature type="compositionally biased region" description="Basic and acidic residues" evidence="1">
    <location>
        <begin position="174"/>
        <end position="184"/>
    </location>
</feature>
<feature type="region of interest" description="Disordered" evidence="1">
    <location>
        <begin position="110"/>
        <end position="131"/>
    </location>
</feature>
<feature type="compositionally biased region" description="Basic and acidic residues" evidence="1">
    <location>
        <begin position="156"/>
        <end position="167"/>
    </location>
</feature>
<dbReference type="AlphaFoldDB" id="A0A6J7QUT2"/>